<dbReference type="EMBL" id="MK719710">
    <property type="protein sequence ID" value="QCQ59101.1"/>
    <property type="molecule type" value="Genomic_DNA"/>
</dbReference>
<protein>
    <submittedName>
        <fullName evidence="1">Uncharacterized protein</fullName>
    </submittedName>
</protein>
<proteinExistence type="predicted"/>
<evidence type="ECO:0000313" key="2">
    <source>
        <dbReference type="Proteomes" id="UP000300543"/>
    </source>
</evidence>
<reference evidence="1 2" key="1">
    <citation type="submission" date="2019-03" db="EMBL/GenBank/DDBJ databases">
        <title>Genomic and seasonal variations among aquatic phages infecting the Baltic Sea Gammaproteobacteria Rheinheimera sp. bal341.</title>
        <authorList>
            <person name="Nilsson E."/>
            <person name="Li K."/>
            <person name="Fridlund J."/>
            <person name="Sulcius S."/>
            <person name="Bunse C."/>
            <person name="Karlsson C.M.G."/>
            <person name="Lindh M."/>
            <person name="Lundin D."/>
            <person name="Pinhassi J."/>
            <person name="Holmfeldt K."/>
        </authorList>
    </citation>
    <scope>NUCLEOTIDE SEQUENCE [LARGE SCALE GENOMIC DNA]</scope>
</reference>
<gene>
    <name evidence="1" type="ORF">Barba5S_gp023</name>
</gene>
<name>A0A4P8MXT2_9CAUD</name>
<keyword evidence="2" id="KW-1185">Reference proteome</keyword>
<organism evidence="1 2">
    <name type="scientific">Rheinheimera phage Barba5S</name>
    <dbReference type="NCBI Taxonomy" id="2849599"/>
    <lineage>
        <taxon>Viruses</taxon>
        <taxon>Duplodnaviria</taxon>
        <taxon>Heunggongvirae</taxon>
        <taxon>Uroviricota</taxon>
        <taxon>Caudoviricetes</taxon>
        <taxon>Barbavirus</taxon>
        <taxon>Barbavirus barba5S</taxon>
    </lineage>
</organism>
<dbReference type="Proteomes" id="UP000300543">
    <property type="component" value="Segment"/>
</dbReference>
<evidence type="ECO:0000313" key="1">
    <source>
        <dbReference type="EMBL" id="QCQ59101.1"/>
    </source>
</evidence>
<accession>A0A4P8MXT2</accession>
<sequence>MVIWKLGGNLENLIYGWAINDASGFVTKSRTIDGKKKNVWICPYYSDWMNMLTRCFCVNYQNIYPTYKGCSVSEEWRYFSDFIRWVDSQPNKDWQKCQLDKDFLFEGNREYAPTKCVYIPKSLNSFINSKPKSRGQSLLGTTLDKSRDKEIYQAICKNPFTGKRDYLGRFPNQLDAHLCWKAKKYEHALKLADEQPDERVAKRLREMYNLETDWTNK</sequence>